<dbReference type="HAMAP" id="MF_01808">
    <property type="entry name" value="Recomb_XerC_XerD"/>
    <property type="match status" value="1"/>
</dbReference>
<comment type="subunit">
    <text evidence="10">Forms a cyclic heterotetrameric complex composed of two molecules of XerC and two molecules of XerD.</text>
</comment>
<dbReference type="OrthoDB" id="9801717at2"/>
<evidence type="ECO:0000259" key="12">
    <source>
        <dbReference type="PROSITE" id="PS51900"/>
    </source>
</evidence>
<accession>A0A2N3IHW0</accession>
<dbReference type="SUPFAM" id="SSF56349">
    <property type="entry name" value="DNA breaking-rejoining enzymes"/>
    <property type="match status" value="1"/>
</dbReference>
<dbReference type="Gene3D" id="1.10.150.130">
    <property type="match status" value="1"/>
</dbReference>
<evidence type="ECO:0000256" key="5">
    <source>
        <dbReference type="ARBA" id="ARBA00022829"/>
    </source>
</evidence>
<sequence length="298" mass="34807">MQWKIYIEQFKNYLKLERGFSENSIEAYLRDVSKFQEFALRNDWQNPEKVNTNQIQTFILHLNELGIAEASQARILSGIKAFYKFLFAEEVISTDPAYLIEAPKLKRKLPDTLEYHEIEALLEAIDHSTPEGTRNRAMLEVLYSCGLRVSELVELKISNLYFDIEFIKVVGKGNKERFVPIGTEAMKYTKIYLEHIRKHSNIAKGHENFVFLNRRGKKLTRVYVFMIIKELAQKIGLKKNISPHTFRHSCATHLLEGGADLRTIQEILGHESITTTEIYTHLDKDYLRQTILQYHPRS</sequence>
<protein>
    <recommendedName>
        <fullName evidence="10">Tyrosine recombinase XerC</fullName>
    </recommendedName>
</protein>
<dbReference type="GO" id="GO:0005737">
    <property type="term" value="C:cytoplasm"/>
    <property type="evidence" value="ECO:0007669"/>
    <property type="project" value="UniProtKB-SubCell"/>
</dbReference>
<dbReference type="CDD" id="cd00798">
    <property type="entry name" value="INT_XerDC_C"/>
    <property type="match status" value="1"/>
</dbReference>
<dbReference type="PROSITE" id="PS51898">
    <property type="entry name" value="TYR_RECOMBINASE"/>
    <property type="match status" value="1"/>
</dbReference>
<comment type="similarity">
    <text evidence="2">Belongs to the 'phage' integrase family. XerD subfamily.</text>
</comment>
<keyword evidence="3 10" id="KW-0963">Cytoplasm</keyword>
<evidence type="ECO:0000259" key="11">
    <source>
        <dbReference type="PROSITE" id="PS51898"/>
    </source>
</evidence>
<dbReference type="InterPro" id="IPR004107">
    <property type="entry name" value="Integrase_SAM-like_N"/>
</dbReference>
<keyword evidence="5 10" id="KW-0159">Chromosome partition</keyword>
<keyword evidence="9 10" id="KW-0131">Cell cycle</keyword>
<dbReference type="AlphaFoldDB" id="A0A2N3IHW0"/>
<dbReference type="GO" id="GO:0009037">
    <property type="term" value="F:tyrosine-based site-specific recombinase activity"/>
    <property type="evidence" value="ECO:0007669"/>
    <property type="project" value="UniProtKB-UniRule"/>
</dbReference>
<evidence type="ECO:0000256" key="9">
    <source>
        <dbReference type="ARBA" id="ARBA00023306"/>
    </source>
</evidence>
<dbReference type="InterPro" id="IPR010998">
    <property type="entry name" value="Integrase_recombinase_N"/>
</dbReference>
<dbReference type="NCBIfam" id="TIGR02225">
    <property type="entry name" value="recomb_XerD"/>
    <property type="match status" value="1"/>
</dbReference>
<dbReference type="GO" id="GO:0051301">
    <property type="term" value="P:cell division"/>
    <property type="evidence" value="ECO:0007669"/>
    <property type="project" value="UniProtKB-KW"/>
</dbReference>
<evidence type="ECO:0000256" key="2">
    <source>
        <dbReference type="ARBA" id="ARBA00010450"/>
    </source>
</evidence>
<evidence type="ECO:0000256" key="8">
    <source>
        <dbReference type="ARBA" id="ARBA00023172"/>
    </source>
</evidence>
<keyword evidence="14" id="KW-1185">Reference proteome</keyword>
<dbReference type="NCBIfam" id="NF001399">
    <property type="entry name" value="PRK00283.1"/>
    <property type="match status" value="1"/>
</dbReference>
<dbReference type="EMBL" id="NKXO01000014">
    <property type="protein sequence ID" value="PKQ69871.1"/>
    <property type="molecule type" value="Genomic_DNA"/>
</dbReference>
<dbReference type="GO" id="GO:0003677">
    <property type="term" value="F:DNA binding"/>
    <property type="evidence" value="ECO:0007669"/>
    <property type="project" value="UniProtKB-UniRule"/>
</dbReference>
<feature type="active site" evidence="10">
    <location>
        <position position="172"/>
    </location>
</feature>
<evidence type="ECO:0000313" key="13">
    <source>
        <dbReference type="EMBL" id="PKQ69871.1"/>
    </source>
</evidence>
<feature type="active site" evidence="10">
    <location>
        <position position="244"/>
    </location>
</feature>
<dbReference type="InterPro" id="IPR044068">
    <property type="entry name" value="CB"/>
</dbReference>
<keyword evidence="6 10" id="KW-0229">DNA integration</keyword>
<evidence type="ECO:0000256" key="10">
    <source>
        <dbReference type="HAMAP-Rule" id="MF_01808"/>
    </source>
</evidence>
<evidence type="ECO:0000256" key="6">
    <source>
        <dbReference type="ARBA" id="ARBA00022908"/>
    </source>
</evidence>
<dbReference type="Gene3D" id="1.10.443.10">
    <property type="entry name" value="Intergrase catalytic core"/>
    <property type="match status" value="1"/>
</dbReference>
<feature type="active site" description="O-(3'-phospho-DNA)-tyrosine intermediate" evidence="10">
    <location>
        <position position="279"/>
    </location>
</feature>
<evidence type="ECO:0000313" key="14">
    <source>
        <dbReference type="Proteomes" id="UP000233387"/>
    </source>
</evidence>
<reference evidence="13 14" key="1">
    <citation type="submission" date="2017-06" db="EMBL/GenBank/DDBJ databases">
        <title>Raineya orbicola gen. nov., sp. nov. a slightly thermophilic bacterium of the phylum Bacteroidetes and the description of Raineyaceae fam. nov.</title>
        <authorList>
            <person name="Albuquerque L."/>
            <person name="Polonia A.R.M."/>
            <person name="Barroso C."/>
            <person name="Froufe H.J.C."/>
            <person name="Lage O."/>
            <person name="Lobo-Da-Cunha A."/>
            <person name="Egas C."/>
            <person name="Da Costa M.S."/>
        </authorList>
    </citation>
    <scope>NUCLEOTIDE SEQUENCE [LARGE SCALE GENOMIC DNA]</scope>
    <source>
        <strain evidence="13 14">SPSPC-11</strain>
    </source>
</reference>
<dbReference type="InterPro" id="IPR011932">
    <property type="entry name" value="Recomb_XerD"/>
</dbReference>
<dbReference type="NCBIfam" id="NF040815">
    <property type="entry name" value="recomb_XerA_Arch"/>
    <property type="match status" value="1"/>
</dbReference>
<comment type="caution">
    <text evidence="13">The sequence shown here is derived from an EMBL/GenBank/DDBJ whole genome shotgun (WGS) entry which is preliminary data.</text>
</comment>
<dbReference type="PROSITE" id="PS51900">
    <property type="entry name" value="CB"/>
    <property type="match status" value="1"/>
</dbReference>
<dbReference type="GO" id="GO:0007059">
    <property type="term" value="P:chromosome segregation"/>
    <property type="evidence" value="ECO:0007669"/>
    <property type="project" value="UniProtKB-UniRule"/>
</dbReference>
<keyword evidence="7 10" id="KW-0238">DNA-binding</keyword>
<dbReference type="PANTHER" id="PTHR30349">
    <property type="entry name" value="PHAGE INTEGRASE-RELATED"/>
    <property type="match status" value="1"/>
</dbReference>
<proteinExistence type="inferred from homology"/>
<keyword evidence="8 10" id="KW-0233">DNA recombination</keyword>
<evidence type="ECO:0000256" key="1">
    <source>
        <dbReference type="ARBA" id="ARBA00004496"/>
    </source>
</evidence>
<dbReference type="Pfam" id="PF02899">
    <property type="entry name" value="Phage_int_SAM_1"/>
    <property type="match status" value="1"/>
</dbReference>
<dbReference type="InterPro" id="IPR013762">
    <property type="entry name" value="Integrase-like_cat_sf"/>
</dbReference>
<dbReference type="InterPro" id="IPR002104">
    <property type="entry name" value="Integrase_catalytic"/>
</dbReference>
<dbReference type="PANTHER" id="PTHR30349:SF81">
    <property type="entry name" value="TYROSINE RECOMBINASE XERC"/>
    <property type="match status" value="1"/>
</dbReference>
<evidence type="ECO:0000256" key="3">
    <source>
        <dbReference type="ARBA" id="ARBA00022490"/>
    </source>
</evidence>
<dbReference type="RefSeq" id="WP_101358336.1">
    <property type="nucleotide sequence ID" value="NZ_NKXO01000014.1"/>
</dbReference>
<dbReference type="InterPro" id="IPR023009">
    <property type="entry name" value="Tyrosine_recombinase_XerC/XerD"/>
</dbReference>
<dbReference type="InterPro" id="IPR050090">
    <property type="entry name" value="Tyrosine_recombinase_XerCD"/>
</dbReference>
<dbReference type="GO" id="GO:0006313">
    <property type="term" value="P:DNA transposition"/>
    <property type="evidence" value="ECO:0007669"/>
    <property type="project" value="UniProtKB-UniRule"/>
</dbReference>
<feature type="domain" description="Tyr recombinase" evidence="11">
    <location>
        <begin position="108"/>
        <end position="292"/>
    </location>
</feature>
<dbReference type="InterPro" id="IPR011010">
    <property type="entry name" value="DNA_brk_join_enz"/>
</dbReference>
<feature type="active site" evidence="10">
    <location>
        <position position="270"/>
    </location>
</feature>
<evidence type="ECO:0000256" key="7">
    <source>
        <dbReference type="ARBA" id="ARBA00023125"/>
    </source>
</evidence>
<comment type="function">
    <text evidence="10">Site-specific tyrosine recombinase, which acts by catalyzing the cutting and rejoining of the recombining DNA molecules. The XerC-XerD complex is essential to convert dimers of the bacterial chromosome into monomers to permit their segregation at cell division. It also contributes to the segregational stability of plasmids.</text>
</comment>
<keyword evidence="4 10" id="KW-0132">Cell division</keyword>
<evidence type="ECO:0000256" key="4">
    <source>
        <dbReference type="ARBA" id="ARBA00022618"/>
    </source>
</evidence>
<name>A0A2N3IHW0_9BACT</name>
<gene>
    <name evidence="10" type="primary">xerC</name>
    <name evidence="13" type="ORF">Rain11_1068</name>
</gene>
<feature type="active site" evidence="10">
    <location>
        <position position="247"/>
    </location>
</feature>
<organism evidence="13 14">
    <name type="scientific">Raineya orbicola</name>
    <dbReference type="NCBI Taxonomy" id="2016530"/>
    <lineage>
        <taxon>Bacteria</taxon>
        <taxon>Pseudomonadati</taxon>
        <taxon>Bacteroidota</taxon>
        <taxon>Cytophagia</taxon>
        <taxon>Cytophagales</taxon>
        <taxon>Raineyaceae</taxon>
        <taxon>Raineya</taxon>
    </lineage>
</organism>
<comment type="subcellular location">
    <subcellularLocation>
        <location evidence="1 10">Cytoplasm</location>
    </subcellularLocation>
</comment>
<dbReference type="Proteomes" id="UP000233387">
    <property type="component" value="Unassembled WGS sequence"/>
</dbReference>
<comment type="similarity">
    <text evidence="10">Belongs to the 'phage' integrase family. XerC subfamily.</text>
</comment>
<feature type="active site" evidence="10">
    <location>
        <position position="148"/>
    </location>
</feature>
<dbReference type="Pfam" id="PF00589">
    <property type="entry name" value="Phage_integrase"/>
    <property type="match status" value="1"/>
</dbReference>
<feature type="domain" description="Core-binding (CB)" evidence="12">
    <location>
        <begin position="1"/>
        <end position="87"/>
    </location>
</feature>